<evidence type="ECO:0000256" key="7">
    <source>
        <dbReference type="ARBA" id="ARBA00023237"/>
    </source>
</evidence>
<evidence type="ECO:0000313" key="12">
    <source>
        <dbReference type="Proteomes" id="UP001219862"/>
    </source>
</evidence>
<dbReference type="PANTHER" id="PTHR40980:SF4">
    <property type="entry name" value="TONB-DEPENDENT RECEPTOR-LIKE BETA-BARREL DOMAIN-CONTAINING PROTEIN"/>
    <property type="match status" value="1"/>
</dbReference>
<feature type="compositionally biased region" description="Gly residues" evidence="9">
    <location>
        <begin position="1"/>
        <end position="14"/>
    </location>
</feature>
<keyword evidence="3 8" id="KW-1134">Transmembrane beta strand</keyword>
<feature type="region of interest" description="Disordered" evidence="9">
    <location>
        <begin position="1"/>
        <end position="22"/>
    </location>
</feature>
<evidence type="ECO:0000256" key="1">
    <source>
        <dbReference type="ARBA" id="ARBA00004571"/>
    </source>
</evidence>
<evidence type="ECO:0000256" key="5">
    <source>
        <dbReference type="ARBA" id="ARBA00023077"/>
    </source>
</evidence>
<reference evidence="11 12" key="1">
    <citation type="submission" date="2022-10" db="EMBL/GenBank/DDBJ databases">
        <title>paucibacter sp. hw8 Genome sequencing.</title>
        <authorList>
            <person name="Park S."/>
        </authorList>
    </citation>
    <scope>NUCLEOTIDE SEQUENCE [LARGE SCALE GENOMIC DNA]</scope>
    <source>
        <strain evidence="12">hw8</strain>
    </source>
</reference>
<keyword evidence="4 8" id="KW-0812">Transmembrane</keyword>
<evidence type="ECO:0000256" key="6">
    <source>
        <dbReference type="ARBA" id="ARBA00023136"/>
    </source>
</evidence>
<evidence type="ECO:0000256" key="2">
    <source>
        <dbReference type="ARBA" id="ARBA00022448"/>
    </source>
</evidence>
<dbReference type="Gene3D" id="2.40.170.20">
    <property type="entry name" value="TonB-dependent receptor, beta-barrel domain"/>
    <property type="match status" value="1"/>
</dbReference>
<dbReference type="Proteomes" id="UP001219862">
    <property type="component" value="Unassembled WGS sequence"/>
</dbReference>
<comment type="similarity">
    <text evidence="8">Belongs to the TonB-dependent receptor family.</text>
</comment>
<keyword evidence="11" id="KW-0675">Receptor</keyword>
<evidence type="ECO:0000259" key="10">
    <source>
        <dbReference type="Pfam" id="PF00593"/>
    </source>
</evidence>
<dbReference type="Pfam" id="PF00593">
    <property type="entry name" value="TonB_dep_Rec_b-barrel"/>
    <property type="match status" value="1"/>
</dbReference>
<dbReference type="InterPro" id="IPR036942">
    <property type="entry name" value="Beta-barrel_TonB_sf"/>
</dbReference>
<evidence type="ECO:0000256" key="4">
    <source>
        <dbReference type="ARBA" id="ARBA00022692"/>
    </source>
</evidence>
<evidence type="ECO:0000256" key="3">
    <source>
        <dbReference type="ARBA" id="ARBA00022452"/>
    </source>
</evidence>
<comment type="subcellular location">
    <subcellularLocation>
        <location evidence="1 8">Cell outer membrane</location>
        <topology evidence="1 8">Multi-pass membrane protein</topology>
    </subcellularLocation>
</comment>
<evidence type="ECO:0000313" key="11">
    <source>
        <dbReference type="EMBL" id="MDC8786478.1"/>
    </source>
</evidence>
<keyword evidence="2 8" id="KW-0813">Transport</keyword>
<dbReference type="PANTHER" id="PTHR40980">
    <property type="entry name" value="PLUG DOMAIN-CONTAINING PROTEIN"/>
    <property type="match status" value="1"/>
</dbReference>
<comment type="caution">
    <text evidence="11">The sequence shown here is derived from an EMBL/GenBank/DDBJ whole genome shotgun (WGS) entry which is preliminary data.</text>
</comment>
<dbReference type="SUPFAM" id="SSF56935">
    <property type="entry name" value="Porins"/>
    <property type="match status" value="1"/>
</dbReference>
<proteinExistence type="inferred from homology"/>
<dbReference type="EMBL" id="JAQQXS010000013">
    <property type="protein sequence ID" value="MDC8786478.1"/>
    <property type="molecule type" value="Genomic_DNA"/>
</dbReference>
<keyword evidence="6 8" id="KW-0472">Membrane</keyword>
<protein>
    <submittedName>
        <fullName evidence="11">TonB-dependent receptor</fullName>
    </submittedName>
</protein>
<dbReference type="InterPro" id="IPR000531">
    <property type="entry name" value="Beta-barrel_TonB"/>
</dbReference>
<dbReference type="RefSeq" id="WP_273597590.1">
    <property type="nucleotide sequence ID" value="NZ_JAQQXS010000013.1"/>
</dbReference>
<dbReference type="InterPro" id="IPR039426">
    <property type="entry name" value="TonB-dep_rcpt-like"/>
</dbReference>
<name>A0ABT5KU64_9BURK</name>
<keyword evidence="5" id="KW-0798">TonB box</keyword>
<organism evidence="11 12">
    <name type="scientific">Roseateles koreensis</name>
    <dbReference type="NCBI Taxonomy" id="2987526"/>
    <lineage>
        <taxon>Bacteria</taxon>
        <taxon>Pseudomonadati</taxon>
        <taxon>Pseudomonadota</taxon>
        <taxon>Betaproteobacteria</taxon>
        <taxon>Burkholderiales</taxon>
        <taxon>Sphaerotilaceae</taxon>
        <taxon>Roseateles</taxon>
    </lineage>
</organism>
<dbReference type="PROSITE" id="PS52016">
    <property type="entry name" value="TONB_DEPENDENT_REC_3"/>
    <property type="match status" value="1"/>
</dbReference>
<evidence type="ECO:0000256" key="8">
    <source>
        <dbReference type="PROSITE-ProRule" id="PRU01360"/>
    </source>
</evidence>
<accession>A0ABT5KU64</accession>
<sequence length="233" mass="26325">MNSPGGGVTYGSGSAGNPNLKPTESTNLDVALEWYFARTGSVTGTVFQHNFKNREIWQTQTETHGAYQYLVNRPYNLNKADLHGFELSYRQFYDFLPGFLGGFGLEANFTYMTGNQTSPTGVTTAFLGQSETAYNLVGLYERNDIYGRLAYNWRSSFLAESPYRSTGRDLYVAPLATLDGSLGYNVNKNMTVSMDVTNLLNQAYHDYFDKNPSLIRDVRYYDRTVGVSLRWKM</sequence>
<keyword evidence="12" id="KW-1185">Reference proteome</keyword>
<feature type="domain" description="TonB-dependent receptor-like beta-barrel" evidence="10">
    <location>
        <begin position="6"/>
        <end position="199"/>
    </location>
</feature>
<gene>
    <name evidence="11" type="ORF">PRZ01_14910</name>
</gene>
<keyword evidence="7 8" id="KW-0998">Cell outer membrane</keyword>
<evidence type="ECO:0000256" key="9">
    <source>
        <dbReference type="SAM" id="MobiDB-lite"/>
    </source>
</evidence>